<feature type="transmembrane region" description="Helical" evidence="1">
    <location>
        <begin position="294"/>
        <end position="316"/>
    </location>
</feature>
<evidence type="ECO:0000313" key="3">
    <source>
        <dbReference type="Proteomes" id="UP000193719"/>
    </source>
</evidence>
<protein>
    <recommendedName>
        <fullName evidence="4">G-protein coupled receptors family 1 profile domain-containing protein</fullName>
    </recommendedName>
</protein>
<reference evidence="2 3" key="2">
    <citation type="submission" date="2016-08" db="EMBL/GenBank/DDBJ databases">
        <title>Pervasive Adenine N6-methylation of Active Genes in Fungi.</title>
        <authorList>
            <consortium name="DOE Joint Genome Institute"/>
            <person name="Mondo S.J."/>
            <person name="Dannebaum R.O."/>
            <person name="Kuo R.C."/>
            <person name="Labutti K."/>
            <person name="Haridas S."/>
            <person name="Kuo A."/>
            <person name="Salamov A."/>
            <person name="Ahrendt S.R."/>
            <person name="Lipzen A."/>
            <person name="Sullivan W."/>
            <person name="Andreopoulos W.B."/>
            <person name="Clum A."/>
            <person name="Lindquist E."/>
            <person name="Daum C."/>
            <person name="Ramamoorthy G.K."/>
            <person name="Gryganskyi A."/>
            <person name="Culley D."/>
            <person name="Magnuson J.K."/>
            <person name="James T.Y."/>
            <person name="O'Malley M.A."/>
            <person name="Stajich J.E."/>
            <person name="Spatafora J.W."/>
            <person name="Visel A."/>
            <person name="Grigoriev I.V."/>
        </authorList>
    </citation>
    <scope>NUCLEOTIDE SEQUENCE [LARGE SCALE GENOMIC DNA]</scope>
    <source>
        <strain evidence="3">finn</strain>
    </source>
</reference>
<feature type="transmembrane region" description="Helical" evidence="1">
    <location>
        <begin position="245"/>
        <end position="266"/>
    </location>
</feature>
<dbReference type="OrthoDB" id="10399148at2759"/>
<feature type="transmembrane region" description="Helical" evidence="1">
    <location>
        <begin position="208"/>
        <end position="233"/>
    </location>
</feature>
<organism evidence="2 3">
    <name type="scientific">Piromyces finnis</name>
    <dbReference type="NCBI Taxonomy" id="1754191"/>
    <lineage>
        <taxon>Eukaryota</taxon>
        <taxon>Fungi</taxon>
        <taxon>Fungi incertae sedis</taxon>
        <taxon>Chytridiomycota</taxon>
        <taxon>Chytridiomycota incertae sedis</taxon>
        <taxon>Neocallimastigomycetes</taxon>
        <taxon>Neocallimastigales</taxon>
        <taxon>Neocallimastigaceae</taxon>
        <taxon>Piromyces</taxon>
    </lineage>
</organism>
<sequence>MIEKQKALFNTTHVPHEEFQKYKQSGFLNSDDFKIEKYIYFTIFVIYNIFFIASLIFYYKIRESGIVIQRGFGLSFFGGIITFLNAFFGFIPQFMKVSCPLSVYNANVLNVLVNLIFFCRTLSLVLQHYFKKSFLVSYHDVTIPHDEKKQEITIRKKANRVIYAILFIPTVISFIVTVSRHAQYYDKCRFFEYKDAMIELKNNNGKELFIMVQIFGGLYTFLSLIMTILLSFVKDANKYGAKFEMLSSCILIFIANIVNIVLQIVATGGQNELNNTKRHRFILTFFEITKGGKMLFVFLSIYMLFTSISLPVIQFYRKKTEKVKDTTEYEALQ</sequence>
<feature type="transmembrane region" description="Helical" evidence="1">
    <location>
        <begin position="38"/>
        <end position="59"/>
    </location>
</feature>
<evidence type="ECO:0000256" key="1">
    <source>
        <dbReference type="SAM" id="Phobius"/>
    </source>
</evidence>
<keyword evidence="3" id="KW-1185">Reference proteome</keyword>
<feature type="transmembrane region" description="Helical" evidence="1">
    <location>
        <begin position="111"/>
        <end position="130"/>
    </location>
</feature>
<dbReference type="AlphaFoldDB" id="A0A1Y1UYD3"/>
<accession>A0A1Y1UYD3</accession>
<proteinExistence type="predicted"/>
<gene>
    <name evidence="2" type="ORF">BCR36DRAFT_361182</name>
</gene>
<keyword evidence="1" id="KW-1133">Transmembrane helix</keyword>
<keyword evidence="1" id="KW-0472">Membrane</keyword>
<evidence type="ECO:0008006" key="4">
    <source>
        <dbReference type="Google" id="ProtNLM"/>
    </source>
</evidence>
<comment type="caution">
    <text evidence="2">The sequence shown here is derived from an EMBL/GenBank/DDBJ whole genome shotgun (WGS) entry which is preliminary data.</text>
</comment>
<keyword evidence="1" id="KW-0812">Transmembrane</keyword>
<feature type="transmembrane region" description="Helical" evidence="1">
    <location>
        <begin position="71"/>
        <end position="91"/>
    </location>
</feature>
<dbReference type="STRING" id="1754191.A0A1Y1UYD3"/>
<feature type="transmembrane region" description="Helical" evidence="1">
    <location>
        <begin position="161"/>
        <end position="182"/>
    </location>
</feature>
<dbReference type="Proteomes" id="UP000193719">
    <property type="component" value="Unassembled WGS sequence"/>
</dbReference>
<evidence type="ECO:0000313" key="2">
    <source>
        <dbReference type="EMBL" id="ORX43437.1"/>
    </source>
</evidence>
<name>A0A1Y1UYD3_9FUNG</name>
<dbReference type="EMBL" id="MCFH01000053">
    <property type="protein sequence ID" value="ORX43437.1"/>
    <property type="molecule type" value="Genomic_DNA"/>
</dbReference>
<reference evidence="2 3" key="1">
    <citation type="submission" date="2016-08" db="EMBL/GenBank/DDBJ databases">
        <title>Genomes of anaerobic fungi encode conserved fungal cellulosomes for biomass hydrolysis.</title>
        <authorList>
            <consortium name="DOE Joint Genome Institute"/>
            <person name="Haitjema C.H."/>
            <person name="Gilmore S.P."/>
            <person name="Henske J.K."/>
            <person name="Solomon K.V."/>
            <person name="De Groot R."/>
            <person name="Kuo A."/>
            <person name="Mondo S.J."/>
            <person name="Salamov A.A."/>
            <person name="Labutti K."/>
            <person name="Zhao Z."/>
            <person name="Chiniquy J."/>
            <person name="Barry K."/>
            <person name="Brewer H.M."/>
            <person name="Purvine S.O."/>
            <person name="Wright A.T."/>
            <person name="Boxma B."/>
            <person name="Van Alen T."/>
            <person name="Hackstein J.H."/>
            <person name="Baker S.E."/>
            <person name="Grigoriev I.V."/>
            <person name="O'Malley M.A."/>
        </authorList>
    </citation>
    <scope>NUCLEOTIDE SEQUENCE [LARGE SCALE GENOMIC DNA]</scope>
    <source>
        <strain evidence="3">finn</strain>
    </source>
</reference>